<dbReference type="FunFam" id="3.30.420.40:FF:000058">
    <property type="entry name" value="Putative actin-related protein 5"/>
    <property type="match status" value="1"/>
</dbReference>
<proteinExistence type="inferred from homology"/>
<protein>
    <recommendedName>
        <fullName evidence="7">Actin-related protein 6</fullName>
    </recommendedName>
</protein>
<dbReference type="EMBL" id="JAGTXO010000001">
    <property type="protein sequence ID" value="KAG8470266.1"/>
    <property type="molecule type" value="Genomic_DNA"/>
</dbReference>
<feature type="compositionally biased region" description="Low complexity" evidence="4">
    <location>
        <begin position="294"/>
        <end position="304"/>
    </location>
</feature>
<comment type="caution">
    <text evidence="5">The sequence shown here is derived from an EMBL/GenBank/DDBJ whole genome shotgun (WGS) entry which is preliminary data.</text>
</comment>
<evidence type="ECO:0000256" key="2">
    <source>
        <dbReference type="ARBA" id="ARBA00005665"/>
    </source>
</evidence>
<comment type="similarity">
    <text evidence="2">Belongs to the actin family. ARP6 subfamily.</text>
</comment>
<dbReference type="Proteomes" id="UP000751190">
    <property type="component" value="Unassembled WGS sequence"/>
</dbReference>
<accession>A0A8J5XWE1</accession>
<comment type="subcellular location">
    <subcellularLocation>
        <location evidence="1">Cytoplasm</location>
    </subcellularLocation>
</comment>
<dbReference type="GO" id="GO:0005737">
    <property type="term" value="C:cytoplasm"/>
    <property type="evidence" value="ECO:0007669"/>
    <property type="project" value="UniProtKB-SubCell"/>
</dbReference>
<gene>
    <name evidence="5" type="ORF">KFE25_008687</name>
</gene>
<keyword evidence="6" id="KW-1185">Reference proteome</keyword>
<organism evidence="5 6">
    <name type="scientific">Diacronema lutheri</name>
    <name type="common">Unicellular marine alga</name>
    <name type="synonym">Monochrysis lutheri</name>
    <dbReference type="NCBI Taxonomy" id="2081491"/>
    <lineage>
        <taxon>Eukaryota</taxon>
        <taxon>Haptista</taxon>
        <taxon>Haptophyta</taxon>
        <taxon>Pavlovophyceae</taxon>
        <taxon>Pavlovales</taxon>
        <taxon>Pavlovaceae</taxon>
        <taxon>Diacronema</taxon>
    </lineage>
</organism>
<dbReference type="AlphaFoldDB" id="A0A8J5XWE1"/>
<dbReference type="SMART" id="SM00268">
    <property type="entry name" value="ACTIN"/>
    <property type="match status" value="1"/>
</dbReference>
<evidence type="ECO:0000256" key="4">
    <source>
        <dbReference type="SAM" id="MobiDB-lite"/>
    </source>
</evidence>
<dbReference type="FunFam" id="3.90.640.10:FF:000014">
    <property type="entry name" value="Putative actin-related protein 6"/>
    <property type="match status" value="1"/>
</dbReference>
<dbReference type="GO" id="GO:0005634">
    <property type="term" value="C:nucleus"/>
    <property type="evidence" value="ECO:0007669"/>
    <property type="project" value="UniProtKB-ARBA"/>
</dbReference>
<dbReference type="OMA" id="FFEEYEC"/>
<feature type="region of interest" description="Disordered" evidence="4">
    <location>
        <begin position="294"/>
        <end position="333"/>
    </location>
</feature>
<evidence type="ECO:0008006" key="7">
    <source>
        <dbReference type="Google" id="ProtNLM"/>
    </source>
</evidence>
<dbReference type="CDD" id="cd10210">
    <property type="entry name" value="ASKHA_NBD_Arp6"/>
    <property type="match status" value="1"/>
</dbReference>
<dbReference type="OrthoDB" id="6220758at2759"/>
<dbReference type="InterPro" id="IPR004000">
    <property type="entry name" value="Actin"/>
</dbReference>
<reference evidence="5" key="1">
    <citation type="submission" date="2021-05" db="EMBL/GenBank/DDBJ databases">
        <title>The genome of the haptophyte Pavlova lutheri (Diacronema luteri, Pavlovales) - a model for lipid biosynthesis in eukaryotic algae.</title>
        <authorList>
            <person name="Hulatt C.J."/>
            <person name="Posewitz M.C."/>
        </authorList>
    </citation>
    <scope>NUCLEOTIDE SEQUENCE</scope>
    <source>
        <strain evidence="5">NIVA-4/92</strain>
    </source>
</reference>
<dbReference type="Gene3D" id="3.90.640.10">
    <property type="entry name" value="Actin, Chain A, domain 4"/>
    <property type="match status" value="2"/>
</dbReference>
<name>A0A8J5XWE1_DIALT</name>
<dbReference type="InterPro" id="IPR043129">
    <property type="entry name" value="ATPase_NBD"/>
</dbReference>
<dbReference type="Pfam" id="PF00022">
    <property type="entry name" value="Actin"/>
    <property type="match status" value="1"/>
</dbReference>
<dbReference type="Gene3D" id="2.30.36.70">
    <property type="entry name" value="Actin, Chain A, domain 2"/>
    <property type="match status" value="1"/>
</dbReference>
<evidence type="ECO:0000256" key="3">
    <source>
        <dbReference type="ARBA" id="ARBA00022490"/>
    </source>
</evidence>
<evidence type="ECO:0000313" key="5">
    <source>
        <dbReference type="EMBL" id="KAG8470266.1"/>
    </source>
</evidence>
<dbReference type="Gene3D" id="3.30.420.40">
    <property type="match status" value="4"/>
</dbReference>
<evidence type="ECO:0000256" key="1">
    <source>
        <dbReference type="ARBA" id="ARBA00004496"/>
    </source>
</evidence>
<sequence>MAQAAGTIVVLDNGGHTCKAGFAGQVDPKRIVPNLIAKSKAERKTFVGDQFDACTDFSGLQYRLALEKGYPINWETEAEVWTRIFGKDVLAVNTADCRLMLSTPPLCPSSILATINEIVFEHFNFQSLCSACPQLLASYAQQAELEARSEPQPAATLVVDCGFSSTHIVPIFDAQAINFGIRRLAVGGKVLTNHLKQVISHRQWNVMDETHMINDVKEQMCYVSLDLAADLRAAAVRRGSAITREFVMPDYIHVTRGYVKPVVVDVDADASADASADAAGDRGGCSGAADGAGASVGAAGGARTPGPPAKKARPPDGSAVRGGGGGSAAGGVSARGGEAQQVLALGVERFGTGEVLFYPSDIGLDEAGIPEAIVQAVGATLPDLHEALYSNIVLTGGTAKLPNLAARLEAELRQLVPADFALNVRPAADPIVAAWRGASHFASGPLFERSSVSRDEYLEHGHAFVKRVCHN</sequence>
<feature type="compositionally biased region" description="Gly residues" evidence="4">
    <location>
        <begin position="320"/>
        <end position="329"/>
    </location>
</feature>
<dbReference type="SUPFAM" id="SSF53067">
    <property type="entry name" value="Actin-like ATPase domain"/>
    <property type="match status" value="2"/>
</dbReference>
<evidence type="ECO:0000313" key="6">
    <source>
        <dbReference type="Proteomes" id="UP000751190"/>
    </source>
</evidence>
<dbReference type="PANTHER" id="PTHR11937">
    <property type="entry name" value="ACTIN"/>
    <property type="match status" value="1"/>
</dbReference>
<keyword evidence="3" id="KW-0963">Cytoplasm</keyword>